<feature type="region of interest" description="Disordered" evidence="1">
    <location>
        <begin position="87"/>
        <end position="160"/>
    </location>
</feature>
<dbReference type="InterPro" id="IPR048337">
    <property type="entry name" value="FAM50A/XAP5_C"/>
</dbReference>
<dbReference type="GO" id="GO:0006325">
    <property type="term" value="P:chromatin organization"/>
    <property type="evidence" value="ECO:0007669"/>
    <property type="project" value="TreeGrafter"/>
</dbReference>
<dbReference type="AlphaFoldDB" id="A0A7S0QSM7"/>
<gene>
    <name evidence="3" type="ORF">CCUR1050_LOCUS30242</name>
</gene>
<protein>
    <recommendedName>
        <fullName evidence="2">FAM50A/XAP5 C-terminal domain-containing protein</fullName>
    </recommendedName>
</protein>
<dbReference type="EMBL" id="HBEZ01055091">
    <property type="protein sequence ID" value="CAD8657475.1"/>
    <property type="molecule type" value="Transcribed_RNA"/>
</dbReference>
<feature type="region of interest" description="Disordered" evidence="1">
    <location>
        <begin position="1"/>
        <end position="43"/>
    </location>
</feature>
<proteinExistence type="predicted"/>
<dbReference type="PANTHER" id="PTHR12722">
    <property type="entry name" value="XAP-5 PROTEIN-RELATED"/>
    <property type="match status" value="1"/>
</dbReference>
<feature type="compositionally biased region" description="Basic and acidic residues" evidence="1">
    <location>
        <begin position="87"/>
        <end position="112"/>
    </location>
</feature>
<dbReference type="Pfam" id="PF04921">
    <property type="entry name" value="XAP5"/>
    <property type="match status" value="1"/>
</dbReference>
<feature type="compositionally biased region" description="Basic and acidic residues" evidence="1">
    <location>
        <begin position="23"/>
        <end position="41"/>
    </location>
</feature>
<feature type="domain" description="FAM50A/XAP5 C-terminal" evidence="2">
    <location>
        <begin position="188"/>
        <end position="327"/>
    </location>
</feature>
<dbReference type="PANTHER" id="PTHR12722:SF0">
    <property type="entry name" value="PROTEIN FAM50A"/>
    <property type="match status" value="1"/>
</dbReference>
<reference evidence="3" key="1">
    <citation type="submission" date="2021-01" db="EMBL/GenBank/DDBJ databases">
        <authorList>
            <person name="Corre E."/>
            <person name="Pelletier E."/>
            <person name="Niang G."/>
            <person name="Scheremetjew M."/>
            <person name="Finn R."/>
            <person name="Kale V."/>
            <person name="Holt S."/>
            <person name="Cochrane G."/>
            <person name="Meng A."/>
            <person name="Brown T."/>
            <person name="Cohen L."/>
        </authorList>
    </citation>
    <scope>NUCLEOTIDE SEQUENCE</scope>
    <source>
        <strain evidence="3">CCAP979/52</strain>
    </source>
</reference>
<evidence type="ECO:0000259" key="2">
    <source>
        <dbReference type="Pfam" id="PF04921"/>
    </source>
</evidence>
<evidence type="ECO:0000313" key="3">
    <source>
        <dbReference type="EMBL" id="CAD8657475.1"/>
    </source>
</evidence>
<sequence length="336" mass="39039">MSQAPQLGSAKGNEAARILSMAKQREKEQQQMEETRKKIQEANKVSVSSFGSKFGKSSGDIVSDELGKKTIGLVTLEELKKTKEELAKKERILADLQRQEELETEEKETLEKRQKRKSKLSKSNLSFGDDLEEGAGEGEPETKKKIIKNPTVNTSFLPDRERELQEIEERKKLTETWHQEQDLKKQEVIEITYSYWDGSGHRRSIKTAKGSTIGQFLEQCRKQLMEEFRELRGCSSDNLLYIKEDLIIPQDLTFHYLIETRARGKSGPLFHFDVHDDVRLKNDARIEKDESHAGKIVERHWYERNKHIFPASRWETYDPSKKWDKYTIHGGEVNTL</sequence>
<evidence type="ECO:0000256" key="1">
    <source>
        <dbReference type="SAM" id="MobiDB-lite"/>
    </source>
</evidence>
<organism evidence="3">
    <name type="scientific">Cryptomonas curvata</name>
    <dbReference type="NCBI Taxonomy" id="233186"/>
    <lineage>
        <taxon>Eukaryota</taxon>
        <taxon>Cryptophyceae</taxon>
        <taxon>Cryptomonadales</taxon>
        <taxon>Cryptomonadaceae</taxon>
        <taxon>Cryptomonas</taxon>
    </lineage>
</organism>
<dbReference type="GO" id="GO:0005634">
    <property type="term" value="C:nucleus"/>
    <property type="evidence" value="ECO:0007669"/>
    <property type="project" value="InterPro"/>
</dbReference>
<accession>A0A7S0QSM7</accession>
<dbReference type="InterPro" id="IPR007005">
    <property type="entry name" value="XAP5"/>
</dbReference>
<name>A0A7S0QSM7_9CRYP</name>
<feature type="compositionally biased region" description="Acidic residues" evidence="1">
    <location>
        <begin position="129"/>
        <end position="139"/>
    </location>
</feature>